<organism evidence="1 2">
    <name type="scientific">Palleronia sediminis</name>
    <dbReference type="NCBI Taxonomy" id="2547833"/>
    <lineage>
        <taxon>Bacteria</taxon>
        <taxon>Pseudomonadati</taxon>
        <taxon>Pseudomonadota</taxon>
        <taxon>Alphaproteobacteria</taxon>
        <taxon>Rhodobacterales</taxon>
        <taxon>Roseobacteraceae</taxon>
        <taxon>Palleronia</taxon>
    </lineage>
</organism>
<keyword evidence="2" id="KW-1185">Reference proteome</keyword>
<reference evidence="1 2" key="1">
    <citation type="submission" date="2019-03" db="EMBL/GenBank/DDBJ databases">
        <title>Primorskyibacter sp. SS33 isolated from sediments.</title>
        <authorList>
            <person name="Xunke S."/>
        </authorList>
    </citation>
    <scope>NUCLEOTIDE SEQUENCE [LARGE SCALE GENOMIC DNA]</scope>
    <source>
        <strain evidence="1 2">SS33</strain>
    </source>
</reference>
<dbReference type="AlphaFoldDB" id="A0A4R6A5T7"/>
<sequence length="180" mass="20545">MAFIKPSAVMQEVAAGKRSAIATPLEHLILLDIFRAKLLHPDDPVLFSMQLVPTRFGRHQPNWHAHFWGRDPMCFGVSKQGPRALLNDCLRDEVHDQTAMPSLPHGWEVDHVGVEFKDLMDGWLEQEGLAVEDVAIVANKNATKSLTDRALAARWREYHRQNAILEPKPRDEHRARHRDA</sequence>
<dbReference type="Proteomes" id="UP000295701">
    <property type="component" value="Unassembled WGS sequence"/>
</dbReference>
<dbReference type="EMBL" id="SNAA01000014">
    <property type="protein sequence ID" value="TDL78112.1"/>
    <property type="molecule type" value="Genomic_DNA"/>
</dbReference>
<name>A0A4R6A5T7_9RHOB</name>
<dbReference type="RefSeq" id="WP_168771142.1">
    <property type="nucleotide sequence ID" value="NZ_SNAA01000014.1"/>
</dbReference>
<protein>
    <submittedName>
        <fullName evidence="1">Uncharacterized protein</fullName>
    </submittedName>
</protein>
<accession>A0A4R6A5T7</accession>
<evidence type="ECO:0000313" key="1">
    <source>
        <dbReference type="EMBL" id="TDL78112.1"/>
    </source>
</evidence>
<proteinExistence type="predicted"/>
<gene>
    <name evidence="1" type="ORF">E2L08_12495</name>
</gene>
<comment type="caution">
    <text evidence="1">The sequence shown here is derived from an EMBL/GenBank/DDBJ whole genome shotgun (WGS) entry which is preliminary data.</text>
</comment>
<evidence type="ECO:0000313" key="2">
    <source>
        <dbReference type="Proteomes" id="UP000295701"/>
    </source>
</evidence>